<evidence type="ECO:0000313" key="3">
    <source>
        <dbReference type="EMBL" id="KAE8261800.1"/>
    </source>
</evidence>
<dbReference type="AlphaFoldDB" id="A0A8X7N0H5"/>
<sequence length="324" mass="34311">MGALEDSSASTSASASASISPINGVKRKDPPLGSGPEGAVDVKRTALYASGPPTGPQLSTWLTPSLNARPLPQPQLRPSLHSISDLTGSSLVSPGSSALVGHQQGLDNREVVVPFGAPPNLLNQQGSSSLLPPNGNHVPVHSSTPLKTLPPPMFPHIALNPIFSLASTPTPALRILSSNPTLGILAGYNPREVVVGVPLGDLIAPEDVIFVEKMARDALSLALVRVELEDGSSRGGSRTGPETASDIVLPPNWVERTLNTTACAQMQLRFRHAYGFYDPYLVRVHVGPLAGFQVQDPRTHRGVFLVWTFLKLGNLRAEMPVLKV</sequence>
<comment type="caution">
    <text evidence="3">The sequence shown here is derived from an EMBL/GenBank/DDBJ whole genome shotgun (WGS) entry which is preliminary data.</text>
</comment>
<feature type="domain" description="PAS" evidence="2">
    <location>
        <begin position="174"/>
        <end position="222"/>
    </location>
</feature>
<name>A0A8X7N0H5_9BASI</name>
<feature type="region of interest" description="Disordered" evidence="1">
    <location>
        <begin position="1"/>
        <end position="74"/>
    </location>
</feature>
<reference evidence="3" key="2">
    <citation type="journal article" date="2019" name="IMA Fungus">
        <title>Genome sequencing and comparison of five Tilletia species to identify candidate genes for the detection of regulated species infecting wheat.</title>
        <authorList>
            <person name="Nguyen H.D.T."/>
            <person name="Sultana T."/>
            <person name="Kesanakurti P."/>
            <person name="Hambleton S."/>
        </authorList>
    </citation>
    <scope>NUCLEOTIDE SEQUENCE</scope>
    <source>
        <strain evidence="3">DAOMC 236422</strain>
    </source>
</reference>
<evidence type="ECO:0000256" key="1">
    <source>
        <dbReference type="SAM" id="MobiDB-lite"/>
    </source>
</evidence>
<dbReference type="Proteomes" id="UP000078113">
    <property type="component" value="Unassembled WGS sequence"/>
</dbReference>
<keyword evidence="4" id="KW-1185">Reference proteome</keyword>
<organism evidence="3 4">
    <name type="scientific">Tilletia walkeri</name>
    <dbReference type="NCBI Taxonomy" id="117179"/>
    <lineage>
        <taxon>Eukaryota</taxon>
        <taxon>Fungi</taxon>
        <taxon>Dikarya</taxon>
        <taxon>Basidiomycota</taxon>
        <taxon>Ustilaginomycotina</taxon>
        <taxon>Exobasidiomycetes</taxon>
        <taxon>Tilletiales</taxon>
        <taxon>Tilletiaceae</taxon>
        <taxon>Tilletia</taxon>
    </lineage>
</organism>
<dbReference type="EMBL" id="LWDG02000913">
    <property type="protein sequence ID" value="KAE8261800.1"/>
    <property type="molecule type" value="Genomic_DNA"/>
</dbReference>
<evidence type="ECO:0000313" key="4">
    <source>
        <dbReference type="Proteomes" id="UP000078113"/>
    </source>
</evidence>
<protein>
    <recommendedName>
        <fullName evidence="2">PAS domain-containing protein</fullName>
    </recommendedName>
</protein>
<dbReference type="PROSITE" id="PS50112">
    <property type="entry name" value="PAS"/>
    <property type="match status" value="1"/>
</dbReference>
<dbReference type="InterPro" id="IPR000014">
    <property type="entry name" value="PAS"/>
</dbReference>
<evidence type="ECO:0000259" key="2">
    <source>
        <dbReference type="PROSITE" id="PS50112"/>
    </source>
</evidence>
<accession>A0A8X7N0H5</accession>
<gene>
    <name evidence="3" type="ORF">A4X09_0g7599</name>
</gene>
<proteinExistence type="predicted"/>
<reference evidence="3" key="1">
    <citation type="submission" date="2016-04" db="EMBL/GenBank/DDBJ databases">
        <authorList>
            <person name="Nguyen H.D."/>
            <person name="Samba Siva P."/>
            <person name="Cullis J."/>
            <person name="Levesque C.A."/>
            <person name="Hambleton S."/>
        </authorList>
    </citation>
    <scope>NUCLEOTIDE SEQUENCE</scope>
    <source>
        <strain evidence="3">DAOMC 236422</strain>
    </source>
</reference>
<feature type="compositionally biased region" description="Low complexity" evidence="1">
    <location>
        <begin position="7"/>
        <end position="20"/>
    </location>
</feature>
<feature type="compositionally biased region" description="Polar residues" evidence="1">
    <location>
        <begin position="56"/>
        <end position="66"/>
    </location>
</feature>